<organism evidence="3 4">
    <name type="scientific">Neiella litorisoli</name>
    <dbReference type="NCBI Taxonomy" id="2771431"/>
    <lineage>
        <taxon>Bacteria</taxon>
        <taxon>Pseudomonadati</taxon>
        <taxon>Pseudomonadota</taxon>
        <taxon>Gammaproteobacteria</taxon>
        <taxon>Alteromonadales</taxon>
        <taxon>Echinimonadaceae</taxon>
        <taxon>Neiella</taxon>
    </lineage>
</organism>
<feature type="region of interest" description="Disordered" evidence="1">
    <location>
        <begin position="42"/>
        <end position="64"/>
    </location>
</feature>
<gene>
    <name evidence="3" type="ORF">IC617_05310</name>
</gene>
<evidence type="ECO:0000313" key="4">
    <source>
        <dbReference type="Proteomes" id="UP000638014"/>
    </source>
</evidence>
<dbReference type="RefSeq" id="WP_191143940.1">
    <property type="nucleotide sequence ID" value="NZ_JACXAF010000005.1"/>
</dbReference>
<sequence length="64" mass="6761">MDSGHLLHVVVVTGLLVALVSGVAMLGLILLSVWRGLKEMGSCRNSNQLGTDVSYSDQHGDPRG</sequence>
<keyword evidence="2" id="KW-0472">Membrane</keyword>
<dbReference type="AlphaFoldDB" id="A0A8J6QFK5"/>
<evidence type="ECO:0000256" key="1">
    <source>
        <dbReference type="SAM" id="MobiDB-lite"/>
    </source>
</evidence>
<comment type="caution">
    <text evidence="3">The sequence shown here is derived from an EMBL/GenBank/DDBJ whole genome shotgun (WGS) entry which is preliminary data.</text>
</comment>
<evidence type="ECO:0000256" key="2">
    <source>
        <dbReference type="SAM" id="Phobius"/>
    </source>
</evidence>
<protein>
    <submittedName>
        <fullName evidence="3">Uncharacterized protein</fullName>
    </submittedName>
</protein>
<dbReference type="EMBL" id="JACXAF010000005">
    <property type="protein sequence ID" value="MBD1388839.1"/>
    <property type="molecule type" value="Genomic_DNA"/>
</dbReference>
<dbReference type="Proteomes" id="UP000638014">
    <property type="component" value="Unassembled WGS sequence"/>
</dbReference>
<proteinExistence type="predicted"/>
<feature type="transmembrane region" description="Helical" evidence="2">
    <location>
        <begin position="6"/>
        <end position="34"/>
    </location>
</feature>
<name>A0A8J6QFK5_9GAMM</name>
<keyword evidence="4" id="KW-1185">Reference proteome</keyword>
<accession>A0A8J6QFK5</accession>
<feature type="compositionally biased region" description="Polar residues" evidence="1">
    <location>
        <begin position="43"/>
        <end position="57"/>
    </location>
</feature>
<reference evidence="3" key="1">
    <citation type="submission" date="2020-09" db="EMBL/GenBank/DDBJ databases">
        <title>A novel bacterium of genus Neiella, isolated from South China Sea.</title>
        <authorList>
            <person name="Huang H."/>
            <person name="Mo K."/>
            <person name="Hu Y."/>
        </authorList>
    </citation>
    <scope>NUCLEOTIDE SEQUENCE</scope>
    <source>
        <strain evidence="3">HB171785</strain>
    </source>
</reference>
<keyword evidence="2" id="KW-1133">Transmembrane helix</keyword>
<keyword evidence="2" id="KW-0812">Transmembrane</keyword>
<evidence type="ECO:0000313" key="3">
    <source>
        <dbReference type="EMBL" id="MBD1388839.1"/>
    </source>
</evidence>